<dbReference type="SUPFAM" id="SSF53649">
    <property type="entry name" value="Alkaline phosphatase-like"/>
    <property type="match status" value="1"/>
</dbReference>
<dbReference type="InterPro" id="IPR002591">
    <property type="entry name" value="Phosphodiest/P_Trfase"/>
</dbReference>
<dbReference type="PANTHER" id="PTHR10151:SF120">
    <property type="entry name" value="BIS(5'-ADENOSYL)-TRIPHOSPHATASE"/>
    <property type="match status" value="1"/>
</dbReference>
<keyword evidence="2" id="KW-1185">Reference proteome</keyword>
<evidence type="ECO:0000313" key="2">
    <source>
        <dbReference type="Proteomes" id="UP001216907"/>
    </source>
</evidence>
<comment type="caution">
    <text evidence="1">The sequence shown here is derived from an EMBL/GenBank/DDBJ whole genome shotgun (WGS) entry which is preliminary data.</text>
</comment>
<dbReference type="RefSeq" id="WP_277859053.1">
    <property type="nucleotide sequence ID" value="NZ_JARRAG010000001.1"/>
</dbReference>
<dbReference type="InterPro" id="IPR017850">
    <property type="entry name" value="Alkaline_phosphatase_core_sf"/>
</dbReference>
<protein>
    <submittedName>
        <fullName evidence="1">Alkaline phosphatase family protein</fullName>
    </submittedName>
</protein>
<sequence length="464" mass="51076">MSAQPVVVVNAVGLTRRLLAHAPRLKALAEAGWVRSLEEVAPAVTCTAQASLLTGRPPQEHGIVANGWLFRDTREVRFWQQSSALVQAETIETTLRRRARERGASFRIAKLFWWFNQGADVDLSVTPKPYYGADGNKVFGIAGTPDGLCERLESSLGRFPFHTFWGPSAGLPCTDWIARAAADVLARDRPDLTFVYLPHLDYEPQRRGPSGCDMPKLVRELDDAAAPLLDRAEAEGARVWVVSEYGHCDVSRPVLLNRILRRAGLLSVRPGPFGETIDAFGSRALAVCDHQLAHIYVPRPEDVSLVRETLAAEPGVARTFAAAERAEIGLDHERSGEVVALSDPDAWFAYPYWLDDALAPDFARTIDIHRKPGFDPCEMFFDPALFWPKGRAIRRLIQKKLGFRTLFDVIPLDPSLVRGSHGLPAADPLDKPLLIADGPPPADGLLKTTDFRNLLAGAFAQDGS</sequence>
<proteinExistence type="predicted"/>
<dbReference type="Gene3D" id="3.40.720.10">
    <property type="entry name" value="Alkaline Phosphatase, subunit A"/>
    <property type="match status" value="1"/>
</dbReference>
<name>A0ABT6F5J5_9BACT</name>
<evidence type="ECO:0000313" key="1">
    <source>
        <dbReference type="EMBL" id="MDG3002689.1"/>
    </source>
</evidence>
<dbReference type="Proteomes" id="UP001216907">
    <property type="component" value="Unassembled WGS sequence"/>
</dbReference>
<gene>
    <name evidence="1" type="ORF">PZE19_02720</name>
</gene>
<dbReference type="PANTHER" id="PTHR10151">
    <property type="entry name" value="ECTONUCLEOTIDE PYROPHOSPHATASE/PHOSPHODIESTERASE"/>
    <property type="match status" value="1"/>
</dbReference>
<dbReference type="EMBL" id="JARRAG010000001">
    <property type="protein sequence ID" value="MDG3002689.1"/>
    <property type="molecule type" value="Genomic_DNA"/>
</dbReference>
<organism evidence="1 2">
    <name type="scientific">Paludisphaera mucosa</name>
    <dbReference type="NCBI Taxonomy" id="3030827"/>
    <lineage>
        <taxon>Bacteria</taxon>
        <taxon>Pseudomonadati</taxon>
        <taxon>Planctomycetota</taxon>
        <taxon>Planctomycetia</taxon>
        <taxon>Isosphaerales</taxon>
        <taxon>Isosphaeraceae</taxon>
        <taxon>Paludisphaera</taxon>
    </lineage>
</organism>
<accession>A0ABT6F5J5</accession>
<dbReference type="Pfam" id="PF01663">
    <property type="entry name" value="Phosphodiest"/>
    <property type="match status" value="1"/>
</dbReference>
<reference evidence="1 2" key="1">
    <citation type="submission" date="2023-03" db="EMBL/GenBank/DDBJ databases">
        <title>Paludisphaera mucosa sp. nov. a novel planctomycete from northern fen.</title>
        <authorList>
            <person name="Ivanova A."/>
        </authorList>
    </citation>
    <scope>NUCLEOTIDE SEQUENCE [LARGE SCALE GENOMIC DNA]</scope>
    <source>
        <strain evidence="1 2">Pla2</strain>
    </source>
</reference>